<name>A0A9P1DAJ7_9DINO</name>
<protein>
    <submittedName>
        <fullName evidence="2">Uncharacterized protein</fullName>
    </submittedName>
</protein>
<accession>A0A9P1DAJ7</accession>
<organism evidence="2">
    <name type="scientific">Cladocopium goreaui</name>
    <dbReference type="NCBI Taxonomy" id="2562237"/>
    <lineage>
        <taxon>Eukaryota</taxon>
        <taxon>Sar</taxon>
        <taxon>Alveolata</taxon>
        <taxon>Dinophyceae</taxon>
        <taxon>Suessiales</taxon>
        <taxon>Symbiodiniaceae</taxon>
        <taxon>Cladocopium</taxon>
    </lineage>
</organism>
<comment type="caution">
    <text evidence="2">The sequence shown here is derived from an EMBL/GenBank/DDBJ whole genome shotgun (WGS) entry which is preliminary data.</text>
</comment>
<reference evidence="2" key="1">
    <citation type="submission" date="2022-10" db="EMBL/GenBank/DDBJ databases">
        <authorList>
            <person name="Chen Y."/>
            <person name="Dougan E. K."/>
            <person name="Chan C."/>
            <person name="Rhodes N."/>
            <person name="Thang M."/>
        </authorList>
    </citation>
    <scope>NUCLEOTIDE SEQUENCE</scope>
</reference>
<keyword evidence="1" id="KW-1133">Transmembrane helix</keyword>
<dbReference type="InterPro" id="IPR012334">
    <property type="entry name" value="Pectin_lyas_fold"/>
</dbReference>
<sequence>MWVSNDVTGHATNNFWRSLEGVTITAPRTMWAVSQASPLRRSVIGGELWLSHDVGYSSGGFISDVKIGKSLVMGTQQQWFARQMTMPPGGLECWQGWNYIFMGVEGIDVEMGYKCNKGTLNKVSIMDRTARSAEKPYIVWEGSEWMIHVPKVVHQPEPGYIQDREGQIGWKLSFREVFVADPQMSTDTILQGMRYKAALLLTPGESPPAEIYALTRSLEVTKDRFVVLGIGFPTLVSPVGQSCLKVRSGLTDVRIASIIFDANTPVSHGYAEPLLQWGDATNLFVRRQLEVSGVASDIVARIGAFAYLNCELKRADHMLEFNDDSLIIDNVWVWHADHDDCSNFVMAKGADMMDHHFKSDQCQSQHGIVVNGNNIVAYGVAVEHIDGGHMLLWNGEAGQLYFFQAELPYHSDLTLQRRYAAYAVDRNIYSHFALGLGVYIIGGKPAYAAYLLSEYCDLRNVVTVAIDASDDSFHHQVCQESMEGEQTCYKPQNCSWSRCWRPWVPYVDAHALKLRGATWPLIPPTEKLPEPKILKRLRPEDRYQVSSWQYADYQLGRGKKGVTRSWIGQLPWLALVALIASFFGYFLCTGRTRQPSEADRILRGYGDALEGTEAMDDSRDFERLQMVT</sequence>
<evidence type="ECO:0000313" key="4">
    <source>
        <dbReference type="Proteomes" id="UP001152797"/>
    </source>
</evidence>
<evidence type="ECO:0000313" key="2">
    <source>
        <dbReference type="EMBL" id="CAI4006248.1"/>
    </source>
</evidence>
<evidence type="ECO:0000313" key="3">
    <source>
        <dbReference type="EMBL" id="CAL1159623.1"/>
    </source>
</evidence>
<proteinExistence type="predicted"/>
<dbReference type="AlphaFoldDB" id="A0A9P1DAJ7"/>
<dbReference type="OrthoDB" id="5959761at2759"/>
<keyword evidence="1" id="KW-0472">Membrane</keyword>
<keyword evidence="1" id="KW-0812">Transmembrane</keyword>
<gene>
    <name evidence="2" type="ORF">C1SCF055_LOCUS31903</name>
</gene>
<dbReference type="EMBL" id="CAMXCT030003783">
    <property type="protein sequence ID" value="CAL4793560.1"/>
    <property type="molecule type" value="Genomic_DNA"/>
</dbReference>
<dbReference type="Gene3D" id="2.160.20.10">
    <property type="entry name" value="Single-stranded right-handed beta-helix, Pectin lyase-like"/>
    <property type="match status" value="1"/>
</dbReference>
<evidence type="ECO:0000256" key="1">
    <source>
        <dbReference type="SAM" id="Phobius"/>
    </source>
</evidence>
<reference evidence="3" key="2">
    <citation type="submission" date="2024-04" db="EMBL/GenBank/DDBJ databases">
        <authorList>
            <person name="Chen Y."/>
            <person name="Shah S."/>
            <person name="Dougan E. K."/>
            <person name="Thang M."/>
            <person name="Chan C."/>
        </authorList>
    </citation>
    <scope>NUCLEOTIDE SEQUENCE [LARGE SCALE GENOMIC DNA]</scope>
</reference>
<feature type="transmembrane region" description="Helical" evidence="1">
    <location>
        <begin position="570"/>
        <end position="588"/>
    </location>
</feature>
<keyword evidence="4" id="KW-1185">Reference proteome</keyword>
<dbReference type="EMBL" id="CAMXCT020003783">
    <property type="protein sequence ID" value="CAL1159623.1"/>
    <property type="molecule type" value="Genomic_DNA"/>
</dbReference>
<dbReference type="EMBL" id="CAMXCT010003783">
    <property type="protein sequence ID" value="CAI4006248.1"/>
    <property type="molecule type" value="Genomic_DNA"/>
</dbReference>
<dbReference type="Proteomes" id="UP001152797">
    <property type="component" value="Unassembled WGS sequence"/>
</dbReference>